<dbReference type="OrthoDB" id="40902at2759"/>
<evidence type="ECO:0000313" key="5">
    <source>
        <dbReference type="EMBL" id="TMW62362.1"/>
    </source>
</evidence>
<name>A0A8K1CFH3_PYTOL</name>
<evidence type="ECO:0000256" key="2">
    <source>
        <dbReference type="ARBA" id="ARBA00022840"/>
    </source>
</evidence>
<dbReference type="EMBL" id="SPLM01000074">
    <property type="protein sequence ID" value="TMW62362.1"/>
    <property type="molecule type" value="Genomic_DNA"/>
</dbReference>
<reference evidence="5" key="1">
    <citation type="submission" date="2019-03" db="EMBL/GenBank/DDBJ databases">
        <title>Long read genome sequence of the mycoparasitic Pythium oligandrum ATCC 38472 isolated from sugarbeet rhizosphere.</title>
        <authorList>
            <person name="Gaulin E."/>
        </authorList>
    </citation>
    <scope>NUCLEOTIDE SEQUENCE</scope>
    <source>
        <strain evidence="5">ATCC 38472_TT</strain>
    </source>
</reference>
<sequence length="490" mass="54532">MASSITSVGFIGSGRLAEGIARNLIKKITPQRRFCYKKQRLVSTLLASDPSEERRQVFDGLGFTTTVQNHEVISECDVVFIGTNAREALTKAGFAQYAKRSMTLQEQLKNTLFVSLMGDLPAEQVERLIYPGAKVIRMMPQSYLEQKGLANDLLPPKAWATVRNNHVSAEDVQKVMELAGISTSVEINDQHPDLWAFNIGSSLDYDDEVPAETGHDHCTADFHDAYTVGEYIGKGRFAEVFQTTHNSTGETYAVKCASNSALDKDAKDALIAEVGALNRLTHPNIITHHGFYAEDDKYYLVLDHCKHGSVRRLIRNHEGVPEALAKSIMRQLLEAIAYCHSMGHVHRDIKAENVLLAEDPTKANDYAVKLADFGLSKELDLVSHQLQDVCGTPQYLSPEIVSGRTYGKPVDVWSAGILGYMLLSGQAPFEEAGSEEELNQLIRIGAIYYHQPVWRTVSKEAADFVQRMLDLSPDSRATAEELLQHKWLQP</sequence>
<dbReference type="Gene3D" id="3.40.50.720">
    <property type="entry name" value="NAD(P)-binding Rossmann-like Domain"/>
    <property type="match status" value="1"/>
</dbReference>
<evidence type="ECO:0000313" key="6">
    <source>
        <dbReference type="Proteomes" id="UP000794436"/>
    </source>
</evidence>
<dbReference type="PROSITE" id="PS00107">
    <property type="entry name" value="PROTEIN_KINASE_ATP"/>
    <property type="match status" value="1"/>
</dbReference>
<dbReference type="InterPro" id="IPR011009">
    <property type="entry name" value="Kinase-like_dom_sf"/>
</dbReference>
<dbReference type="InterPro" id="IPR000719">
    <property type="entry name" value="Prot_kinase_dom"/>
</dbReference>
<evidence type="ECO:0000256" key="3">
    <source>
        <dbReference type="PROSITE-ProRule" id="PRU10141"/>
    </source>
</evidence>
<proteinExistence type="predicted"/>
<feature type="domain" description="Protein kinase" evidence="4">
    <location>
        <begin position="226"/>
        <end position="488"/>
    </location>
</feature>
<feature type="binding site" evidence="3">
    <location>
        <position position="255"/>
    </location>
    <ligand>
        <name>ATP</name>
        <dbReference type="ChEBI" id="CHEBI:30616"/>
    </ligand>
</feature>
<dbReference type="InterPro" id="IPR028939">
    <property type="entry name" value="P5C_Rdtase_cat_N"/>
</dbReference>
<comment type="caution">
    <text evidence="5">The sequence shown here is derived from an EMBL/GenBank/DDBJ whole genome shotgun (WGS) entry which is preliminary data.</text>
</comment>
<dbReference type="InterPro" id="IPR036291">
    <property type="entry name" value="NAD(P)-bd_dom_sf"/>
</dbReference>
<protein>
    <recommendedName>
        <fullName evidence="4">Protein kinase domain-containing protein</fullName>
    </recommendedName>
</protein>
<organism evidence="5 6">
    <name type="scientific">Pythium oligandrum</name>
    <name type="common">Mycoparasitic fungus</name>
    <dbReference type="NCBI Taxonomy" id="41045"/>
    <lineage>
        <taxon>Eukaryota</taxon>
        <taxon>Sar</taxon>
        <taxon>Stramenopiles</taxon>
        <taxon>Oomycota</taxon>
        <taxon>Peronosporomycetes</taxon>
        <taxon>Pythiales</taxon>
        <taxon>Pythiaceae</taxon>
        <taxon>Pythium</taxon>
    </lineage>
</organism>
<dbReference type="SUPFAM" id="SSF56112">
    <property type="entry name" value="Protein kinase-like (PK-like)"/>
    <property type="match status" value="1"/>
</dbReference>
<keyword evidence="1 3" id="KW-0547">Nucleotide-binding</keyword>
<accession>A0A8K1CFH3</accession>
<dbReference type="PANTHER" id="PTHR24347">
    <property type="entry name" value="SERINE/THREONINE-PROTEIN KINASE"/>
    <property type="match status" value="1"/>
</dbReference>
<keyword evidence="2 3" id="KW-0067">ATP-binding</keyword>
<dbReference type="GO" id="GO:0005524">
    <property type="term" value="F:ATP binding"/>
    <property type="evidence" value="ECO:0007669"/>
    <property type="project" value="UniProtKB-UniRule"/>
</dbReference>
<dbReference type="Proteomes" id="UP000794436">
    <property type="component" value="Unassembled WGS sequence"/>
</dbReference>
<keyword evidence="6" id="KW-1185">Reference proteome</keyword>
<dbReference type="Gene3D" id="1.10.510.10">
    <property type="entry name" value="Transferase(Phosphotransferase) domain 1"/>
    <property type="match status" value="1"/>
</dbReference>
<dbReference type="Pfam" id="PF00069">
    <property type="entry name" value="Pkinase"/>
    <property type="match status" value="1"/>
</dbReference>
<dbReference type="PROSITE" id="PS50011">
    <property type="entry name" value="PROTEIN_KINASE_DOM"/>
    <property type="match status" value="1"/>
</dbReference>
<dbReference type="CDD" id="cd05117">
    <property type="entry name" value="STKc_CAMK"/>
    <property type="match status" value="1"/>
</dbReference>
<dbReference type="SMART" id="SM00220">
    <property type="entry name" value="S_TKc"/>
    <property type="match status" value="1"/>
</dbReference>
<dbReference type="Pfam" id="PF03807">
    <property type="entry name" value="F420_oxidored"/>
    <property type="match status" value="1"/>
</dbReference>
<evidence type="ECO:0000256" key="1">
    <source>
        <dbReference type="ARBA" id="ARBA00022741"/>
    </source>
</evidence>
<dbReference type="InterPro" id="IPR017441">
    <property type="entry name" value="Protein_kinase_ATP_BS"/>
</dbReference>
<evidence type="ECO:0000259" key="4">
    <source>
        <dbReference type="PROSITE" id="PS50011"/>
    </source>
</evidence>
<dbReference type="SUPFAM" id="SSF51735">
    <property type="entry name" value="NAD(P)-binding Rossmann-fold domains"/>
    <property type="match status" value="1"/>
</dbReference>
<dbReference type="GO" id="GO:0004672">
    <property type="term" value="F:protein kinase activity"/>
    <property type="evidence" value="ECO:0007669"/>
    <property type="project" value="InterPro"/>
</dbReference>
<gene>
    <name evidence="5" type="ORF">Poli38472_009855</name>
</gene>
<dbReference type="AlphaFoldDB" id="A0A8K1CFH3"/>
<dbReference type="FunFam" id="1.10.510.10:FF:000571">
    <property type="entry name" value="Maternal embryonic leucine zipper kinase"/>
    <property type="match status" value="1"/>
</dbReference>